<dbReference type="GO" id="GO:0005524">
    <property type="term" value="F:ATP binding"/>
    <property type="evidence" value="ECO:0007669"/>
    <property type="project" value="UniProtKB-KW"/>
</dbReference>
<organism evidence="7 8">
    <name type="scientific">Butyricicoccus pullicaecorum</name>
    <dbReference type="NCBI Taxonomy" id="501571"/>
    <lineage>
        <taxon>Bacteria</taxon>
        <taxon>Bacillati</taxon>
        <taxon>Bacillota</taxon>
        <taxon>Clostridia</taxon>
        <taxon>Eubacteriales</taxon>
        <taxon>Butyricicoccaceae</taxon>
        <taxon>Butyricicoccus</taxon>
    </lineage>
</organism>
<feature type="binding site" evidence="6">
    <location>
        <position position="154"/>
    </location>
    <ligand>
        <name>NAD(+)</name>
        <dbReference type="ChEBI" id="CHEBI:57540"/>
    </ligand>
</feature>
<name>A0A1Y4LA98_9FIRM</name>
<evidence type="ECO:0000256" key="4">
    <source>
        <dbReference type="ARBA" id="ARBA00023027"/>
    </source>
</evidence>
<keyword evidence="6" id="KW-0547">Nucleotide-binding</keyword>
<feature type="binding site" evidence="6">
    <location>
        <position position="75"/>
    </location>
    <ligand>
        <name>NAD(+)</name>
        <dbReference type="ChEBI" id="CHEBI:57540"/>
    </ligand>
</feature>
<reference evidence="8" key="1">
    <citation type="submission" date="2017-04" db="EMBL/GenBank/DDBJ databases">
        <title>Function of individual gut microbiota members based on whole genome sequencing of pure cultures obtained from chicken caecum.</title>
        <authorList>
            <person name="Medvecky M."/>
            <person name="Cejkova D."/>
            <person name="Polansky O."/>
            <person name="Karasova D."/>
            <person name="Kubasova T."/>
            <person name="Cizek A."/>
            <person name="Rychlik I."/>
        </authorList>
    </citation>
    <scope>NUCLEOTIDE SEQUENCE [LARGE SCALE GENOMIC DNA]</scope>
    <source>
        <strain evidence="8">An180</strain>
    </source>
</reference>
<dbReference type="PANTHER" id="PTHR20275:SF0">
    <property type="entry name" value="NAD KINASE"/>
    <property type="match status" value="1"/>
</dbReference>
<dbReference type="InterPro" id="IPR017437">
    <property type="entry name" value="ATP-NAD_kinase_PpnK-typ_C"/>
</dbReference>
<evidence type="ECO:0000256" key="1">
    <source>
        <dbReference type="ARBA" id="ARBA00022679"/>
    </source>
</evidence>
<evidence type="ECO:0000313" key="8">
    <source>
        <dbReference type="Proteomes" id="UP000195897"/>
    </source>
</evidence>
<dbReference type="GO" id="GO:0046872">
    <property type="term" value="F:metal ion binding"/>
    <property type="evidence" value="ECO:0007669"/>
    <property type="project" value="UniProtKB-UniRule"/>
</dbReference>
<keyword evidence="3 6" id="KW-0521">NADP</keyword>
<comment type="caution">
    <text evidence="6">Lacks conserved residue(s) required for the propagation of feature annotation.</text>
</comment>
<evidence type="ECO:0000313" key="7">
    <source>
        <dbReference type="EMBL" id="OUP53638.1"/>
    </source>
</evidence>
<dbReference type="EC" id="2.7.1.23" evidence="6"/>
<comment type="cofactor">
    <cofactor evidence="6">
        <name>a divalent metal cation</name>
        <dbReference type="ChEBI" id="CHEBI:60240"/>
    </cofactor>
</comment>
<dbReference type="GO" id="GO:0051287">
    <property type="term" value="F:NAD binding"/>
    <property type="evidence" value="ECO:0007669"/>
    <property type="project" value="UniProtKB-ARBA"/>
</dbReference>
<comment type="catalytic activity">
    <reaction evidence="5 6">
        <text>NAD(+) + ATP = ADP + NADP(+) + H(+)</text>
        <dbReference type="Rhea" id="RHEA:18629"/>
        <dbReference type="ChEBI" id="CHEBI:15378"/>
        <dbReference type="ChEBI" id="CHEBI:30616"/>
        <dbReference type="ChEBI" id="CHEBI:57540"/>
        <dbReference type="ChEBI" id="CHEBI:58349"/>
        <dbReference type="ChEBI" id="CHEBI:456216"/>
        <dbReference type="EC" id="2.7.1.23"/>
    </reaction>
</comment>
<keyword evidence="1 6" id="KW-0808">Transferase</keyword>
<feature type="binding site" evidence="6">
    <location>
        <begin position="184"/>
        <end position="189"/>
    </location>
    <ligand>
        <name>NAD(+)</name>
        <dbReference type="ChEBI" id="CHEBI:57540"/>
    </ligand>
</feature>
<protein>
    <recommendedName>
        <fullName evidence="6">NAD kinase</fullName>
        <ecNumber evidence="6">2.7.1.23</ecNumber>
    </recommendedName>
    <alternativeName>
        <fullName evidence="6">ATP-dependent NAD kinase</fullName>
    </alternativeName>
</protein>
<dbReference type="SUPFAM" id="SSF111331">
    <property type="entry name" value="NAD kinase/diacylglycerol kinase-like"/>
    <property type="match status" value="1"/>
</dbReference>
<dbReference type="InterPro" id="IPR017438">
    <property type="entry name" value="ATP-NAD_kinase_N"/>
</dbReference>
<keyword evidence="2 6" id="KW-0418">Kinase</keyword>
<feature type="binding site" evidence="6">
    <location>
        <position position="173"/>
    </location>
    <ligand>
        <name>NAD(+)</name>
        <dbReference type="ChEBI" id="CHEBI:57540"/>
    </ligand>
</feature>
<dbReference type="AlphaFoldDB" id="A0A1Y4LA98"/>
<feature type="binding site" evidence="6">
    <location>
        <begin position="143"/>
        <end position="144"/>
    </location>
    <ligand>
        <name>NAD(+)</name>
        <dbReference type="ChEBI" id="CHEBI:57540"/>
    </ligand>
</feature>
<accession>A0A1Y4LA98</accession>
<comment type="function">
    <text evidence="6">Involved in the regulation of the intracellular balance of NAD and NADP, and is a key enzyme in the biosynthesis of NADP. Catalyzes specifically the phosphorylation on 2'-hydroxyl of the adenosine moiety of NAD to yield NADP.</text>
</comment>
<evidence type="ECO:0000256" key="5">
    <source>
        <dbReference type="ARBA" id="ARBA00047925"/>
    </source>
</evidence>
<feature type="binding site" evidence="6">
    <location>
        <begin position="70"/>
        <end position="71"/>
    </location>
    <ligand>
        <name>NAD(+)</name>
        <dbReference type="ChEBI" id="CHEBI:57540"/>
    </ligand>
</feature>
<keyword evidence="4 6" id="KW-0520">NAD</keyword>
<dbReference type="GO" id="GO:0019674">
    <property type="term" value="P:NAD+ metabolic process"/>
    <property type="evidence" value="ECO:0007669"/>
    <property type="project" value="InterPro"/>
</dbReference>
<dbReference type="Gene3D" id="2.60.200.30">
    <property type="entry name" value="Probable inorganic polyphosphate/atp-NAD kinase, domain 2"/>
    <property type="match status" value="1"/>
</dbReference>
<evidence type="ECO:0000256" key="2">
    <source>
        <dbReference type="ARBA" id="ARBA00022777"/>
    </source>
</evidence>
<dbReference type="RefSeq" id="WP_087370808.1">
    <property type="nucleotide sequence ID" value="NZ_NFKK01000003.1"/>
</dbReference>
<dbReference type="Pfam" id="PF20143">
    <property type="entry name" value="NAD_kinase_C"/>
    <property type="match status" value="1"/>
</dbReference>
<dbReference type="HAMAP" id="MF_00361">
    <property type="entry name" value="NAD_kinase"/>
    <property type="match status" value="1"/>
</dbReference>
<dbReference type="EMBL" id="NFKK01000003">
    <property type="protein sequence ID" value="OUP53638.1"/>
    <property type="molecule type" value="Genomic_DNA"/>
</dbReference>
<keyword evidence="6" id="KW-0067">ATP-binding</keyword>
<dbReference type="GO" id="GO:0003951">
    <property type="term" value="F:NAD+ kinase activity"/>
    <property type="evidence" value="ECO:0007669"/>
    <property type="project" value="UniProtKB-UniRule"/>
</dbReference>
<proteinExistence type="inferred from homology"/>
<comment type="subcellular location">
    <subcellularLocation>
        <location evidence="6">Cytoplasm</location>
    </subcellularLocation>
</comment>
<evidence type="ECO:0000256" key="3">
    <source>
        <dbReference type="ARBA" id="ARBA00022857"/>
    </source>
</evidence>
<dbReference type="Proteomes" id="UP000195897">
    <property type="component" value="Unassembled WGS sequence"/>
</dbReference>
<keyword evidence="6" id="KW-0963">Cytoplasm</keyword>
<feature type="binding site" evidence="6">
    <location>
        <position position="171"/>
    </location>
    <ligand>
        <name>NAD(+)</name>
        <dbReference type="ChEBI" id="CHEBI:57540"/>
    </ligand>
</feature>
<dbReference type="InterPro" id="IPR016064">
    <property type="entry name" value="NAD/diacylglycerol_kinase_sf"/>
</dbReference>
<comment type="similarity">
    <text evidence="6">Belongs to the NAD kinase family.</text>
</comment>
<dbReference type="PANTHER" id="PTHR20275">
    <property type="entry name" value="NAD KINASE"/>
    <property type="match status" value="1"/>
</dbReference>
<sequence>MTKILISPNLRKRGIGDAVRQTCEILTSHGAEVLMPREAAMLGEEALPIRYLDLEHGVDEADAMVVLGGDGTILRIAGLAAQYGTPILGVNMGHVGFMTELEPGEISLVSRLCTGEYQIDNRMMLSAQVLRDGKCVYESTALNEVMVSKSHPFHIIRMVLRSDGEIVTDFKGDGLILATPTGTTAYSHSAGGPIIEPTAENIAVTPICPFTIGAKPLVFSPQRRLTVQAYGVDGGMSCVSADGRPGFEMHPGDIIAVVRAEHPARLIRVKNRNFYQILRHKLSDGGEKQ</sequence>
<dbReference type="InterPro" id="IPR002504">
    <property type="entry name" value="NADK"/>
</dbReference>
<feature type="active site" description="Proton acceptor" evidence="6">
    <location>
        <position position="70"/>
    </location>
</feature>
<dbReference type="GO" id="GO:0006741">
    <property type="term" value="P:NADP+ biosynthetic process"/>
    <property type="evidence" value="ECO:0007669"/>
    <property type="project" value="UniProtKB-UniRule"/>
</dbReference>
<dbReference type="GO" id="GO:0005737">
    <property type="term" value="C:cytoplasm"/>
    <property type="evidence" value="ECO:0007669"/>
    <property type="project" value="UniProtKB-SubCell"/>
</dbReference>
<comment type="caution">
    <text evidence="7">The sequence shown here is derived from an EMBL/GenBank/DDBJ whole genome shotgun (WGS) entry which is preliminary data.</text>
</comment>
<evidence type="ECO:0000256" key="6">
    <source>
        <dbReference type="HAMAP-Rule" id="MF_00361"/>
    </source>
</evidence>
<gene>
    <name evidence="6" type="primary">nadK</name>
    <name evidence="7" type="ORF">B5F17_03375</name>
</gene>
<dbReference type="Pfam" id="PF01513">
    <property type="entry name" value="NAD_kinase"/>
    <property type="match status" value="1"/>
</dbReference>
<dbReference type="Gene3D" id="3.40.50.10330">
    <property type="entry name" value="Probable inorganic polyphosphate/atp-NAD kinase, domain 1"/>
    <property type="match status" value="1"/>
</dbReference>